<dbReference type="Proteomes" id="UP000566995">
    <property type="component" value="Unassembled WGS sequence"/>
</dbReference>
<gene>
    <name evidence="1" type="ORF">HNP46_000478</name>
</gene>
<reference evidence="1 2" key="1">
    <citation type="submission" date="2020-08" db="EMBL/GenBank/DDBJ databases">
        <title>Functional genomics of gut bacteria from endangered species of beetles.</title>
        <authorList>
            <person name="Carlos-Shanley C."/>
        </authorList>
    </citation>
    <scope>NUCLEOTIDE SEQUENCE [LARGE SCALE GENOMIC DNA]</scope>
    <source>
        <strain evidence="1 2">S00179</strain>
    </source>
</reference>
<dbReference type="EMBL" id="JACHLI010000001">
    <property type="protein sequence ID" value="MBB4861667.1"/>
    <property type="molecule type" value="Genomic_DNA"/>
</dbReference>
<dbReference type="RefSeq" id="WP_184585919.1">
    <property type="nucleotide sequence ID" value="NZ_JACHLI010000001.1"/>
</dbReference>
<organism evidence="1 2">
    <name type="scientific">Pseudomonas nitroreducens</name>
    <dbReference type="NCBI Taxonomy" id="46680"/>
    <lineage>
        <taxon>Bacteria</taxon>
        <taxon>Pseudomonadati</taxon>
        <taxon>Pseudomonadota</taxon>
        <taxon>Gammaproteobacteria</taxon>
        <taxon>Pseudomonadales</taxon>
        <taxon>Pseudomonadaceae</taxon>
        <taxon>Pseudomonas</taxon>
    </lineage>
</organism>
<proteinExistence type="predicted"/>
<accession>A0A7W7NZX1</accession>
<protein>
    <submittedName>
        <fullName evidence="1">Uncharacterized protein</fullName>
    </submittedName>
</protein>
<evidence type="ECO:0000313" key="1">
    <source>
        <dbReference type="EMBL" id="MBB4861667.1"/>
    </source>
</evidence>
<name>A0A7W7NZX1_PSENT</name>
<evidence type="ECO:0000313" key="2">
    <source>
        <dbReference type="Proteomes" id="UP000566995"/>
    </source>
</evidence>
<sequence length="196" mass="21478">MEQTITKILIMVEVEGTTCGIKLSDEALPKMLQRIAELSPEQNLVVYPMPNQSAFEDVMRKSVAPVSADTGKQAVVDGTIFPDTDYAHCLHCGDFRCLSVETDGRYRFVQCGCGARGPGVGRSGNEVNGMLDLDVADNAARRAWNTRVGSNGRAEIEARLREVYERLDQHAEAGTKLHAGLIRAKDKWEGLLAQLS</sequence>
<comment type="caution">
    <text evidence="1">The sequence shown here is derived from an EMBL/GenBank/DDBJ whole genome shotgun (WGS) entry which is preliminary data.</text>
</comment>
<dbReference type="AlphaFoldDB" id="A0A7W7NZX1"/>